<dbReference type="Pfam" id="PF16177">
    <property type="entry name" value="ACAS_N"/>
    <property type="match status" value="1"/>
</dbReference>
<comment type="catalytic activity">
    <reaction evidence="9">
        <text>propanoate + ATP + CoA = propanoyl-CoA + AMP + diphosphate</text>
        <dbReference type="Rhea" id="RHEA:20373"/>
        <dbReference type="ChEBI" id="CHEBI:17272"/>
        <dbReference type="ChEBI" id="CHEBI:30616"/>
        <dbReference type="ChEBI" id="CHEBI:33019"/>
        <dbReference type="ChEBI" id="CHEBI:57287"/>
        <dbReference type="ChEBI" id="CHEBI:57392"/>
        <dbReference type="ChEBI" id="CHEBI:456215"/>
        <dbReference type="EC" id="6.2.1.17"/>
    </reaction>
    <physiologicalReaction direction="left-to-right" evidence="9">
        <dbReference type="Rhea" id="RHEA:20374"/>
    </physiologicalReaction>
</comment>
<accession>A0A6L2PX06</accession>
<evidence type="ECO:0000313" key="13">
    <source>
        <dbReference type="EMBL" id="GFG35015.1"/>
    </source>
</evidence>
<dbReference type="GO" id="GO:0005759">
    <property type="term" value="C:mitochondrial matrix"/>
    <property type="evidence" value="ECO:0007669"/>
    <property type="project" value="TreeGrafter"/>
</dbReference>
<evidence type="ECO:0000259" key="11">
    <source>
        <dbReference type="Pfam" id="PF13193"/>
    </source>
</evidence>
<dbReference type="FunFam" id="3.40.50.12780:FF:000011">
    <property type="entry name" value="Acetyl-coenzyme A synthetase 2-like, mitochondrial"/>
    <property type="match status" value="1"/>
</dbReference>
<dbReference type="InParanoid" id="A0A6L2PX06"/>
<evidence type="ECO:0000313" key="14">
    <source>
        <dbReference type="Proteomes" id="UP000502823"/>
    </source>
</evidence>
<dbReference type="PANTHER" id="PTHR43347:SF3">
    <property type="entry name" value="ACYL-COA SYNTHETASE SHORT-CHAIN FAMILY MEMBER 3, MITOCHONDRIAL"/>
    <property type="match status" value="1"/>
</dbReference>
<dbReference type="Gene3D" id="3.40.50.12780">
    <property type="entry name" value="N-terminal domain of ligase-like"/>
    <property type="match status" value="1"/>
</dbReference>
<dbReference type="Gene3D" id="3.30.300.30">
    <property type="match status" value="1"/>
</dbReference>
<evidence type="ECO:0000256" key="7">
    <source>
        <dbReference type="ARBA" id="ARBA00042755"/>
    </source>
</evidence>
<evidence type="ECO:0000256" key="3">
    <source>
        <dbReference type="ARBA" id="ARBA00012985"/>
    </source>
</evidence>
<dbReference type="OrthoDB" id="1706066at2759"/>
<protein>
    <recommendedName>
        <fullName evidence="6">Acyl-CoA synthetase short-chain family member 3, mitochondrial</fullName>
        <ecNumber evidence="4">6.2.1.1</ecNumber>
        <ecNumber evidence="3">6.2.1.17</ecNumber>
    </recommendedName>
    <alternativeName>
        <fullName evidence="7">Acetate--CoA ligase 3</fullName>
    </alternativeName>
    <alternativeName>
        <fullName evidence="5">Propionate--CoA ligase</fullName>
    </alternativeName>
</protein>
<dbReference type="FunCoup" id="A0A6L2PX06">
    <property type="interactions" value="80"/>
</dbReference>
<dbReference type="GO" id="GO:0050218">
    <property type="term" value="F:propionate-CoA ligase activity"/>
    <property type="evidence" value="ECO:0007669"/>
    <property type="project" value="UniProtKB-EC"/>
</dbReference>
<feature type="domain" description="AMP-dependent synthetase/ligase" evidence="10">
    <location>
        <begin position="117"/>
        <end position="511"/>
    </location>
</feature>
<dbReference type="GO" id="GO:0003987">
    <property type="term" value="F:acetate-CoA ligase activity"/>
    <property type="evidence" value="ECO:0007669"/>
    <property type="project" value="UniProtKB-EC"/>
</dbReference>
<sequence length="693" mass="77159">MLTPVNGDSIVPDVLVGKGVTNDVFQNQIKRPLFNQKEHAELDEFILKQTSIGNQKYQDSLRRSLEEPEEFWAEIGRCVTWTKPWDKVLDNTNEPFTKWFVGGELNACYNAVDRHVLAGHGDKVALIHDSPVTKSIRHITYFELQDKAKFTVFDYQVSKLAGALAKMGVSRGDRVLVYMPMIPEAIIAMLATVRLGAVHSVVFGGFAARELRVRIEHAEPKVILAASVGCEPNKIVRYKDILNEAIATSSVKPLHCIIYQRYNVEVAELDPECDMLWDDAMVMSDPHPCVPVEANDPLYILYTSGTTDQPKGIQRPVGGHIATLAWTMHAIYGMGKNDVWWTASDMGWVVGHSYICYGPLVYGITSVMYEGKPDRTPDPGAYFRVIHEHGVNAMFTAPTALRVIKRADPEVKYGSQYSTKSLRTLFVAGEHCDYDTVAWAQRMFHVPVLNHWWQTETGHAITAVCIGFSHSLNPPKYCAGLPFVGYDVHVLRPDGTEADRNELGRIVCKLPLPPGTMSTLYKAPERFLQVYFSKYPGFYDTMDAGFIDEHGYVYVMARDDDVINVAGHRLSTAALEDVVLSHPDVGDAAVIGVPEPTKGEIPLCTRKTESNIIRELVRMVRELIGPIAAFHVAAAVTGLPRTRSGKTARKSIADLARNRFVKISGTIEDPTVYKEIKAVLQKLGYAKTAPDPQ</sequence>
<dbReference type="Pfam" id="PF00501">
    <property type="entry name" value="AMP-binding"/>
    <property type="match status" value="1"/>
</dbReference>
<feature type="domain" description="AMP-binding enzyme C-terminal" evidence="11">
    <location>
        <begin position="575"/>
        <end position="646"/>
    </location>
</feature>
<evidence type="ECO:0000256" key="4">
    <source>
        <dbReference type="ARBA" id="ARBA00013275"/>
    </source>
</evidence>
<evidence type="ECO:0000256" key="8">
    <source>
        <dbReference type="ARBA" id="ARBA00047935"/>
    </source>
</evidence>
<gene>
    <name evidence="13" type="ORF">Cfor_08497</name>
</gene>
<dbReference type="EC" id="6.2.1.17" evidence="3"/>
<dbReference type="EC" id="6.2.1.1" evidence="4"/>
<evidence type="ECO:0000256" key="2">
    <source>
        <dbReference type="ARBA" id="ARBA00006432"/>
    </source>
</evidence>
<dbReference type="Proteomes" id="UP000502823">
    <property type="component" value="Unassembled WGS sequence"/>
</dbReference>
<feature type="domain" description="Acetyl-coenzyme A synthetase N-terminal" evidence="12">
    <location>
        <begin position="57"/>
        <end position="111"/>
    </location>
</feature>
<evidence type="ECO:0000256" key="1">
    <source>
        <dbReference type="ARBA" id="ARBA00001884"/>
    </source>
</evidence>
<comment type="caution">
    <text evidence="13">The sequence shown here is derived from an EMBL/GenBank/DDBJ whole genome shotgun (WGS) entry which is preliminary data.</text>
</comment>
<dbReference type="SUPFAM" id="SSF56801">
    <property type="entry name" value="Acetyl-CoA synthetase-like"/>
    <property type="match status" value="1"/>
</dbReference>
<comment type="similarity">
    <text evidence="2">Belongs to the ATP-dependent AMP-binding enzyme family.</text>
</comment>
<organism evidence="13 14">
    <name type="scientific">Coptotermes formosanus</name>
    <name type="common">Formosan subterranean termite</name>
    <dbReference type="NCBI Taxonomy" id="36987"/>
    <lineage>
        <taxon>Eukaryota</taxon>
        <taxon>Metazoa</taxon>
        <taxon>Ecdysozoa</taxon>
        <taxon>Arthropoda</taxon>
        <taxon>Hexapoda</taxon>
        <taxon>Insecta</taxon>
        <taxon>Pterygota</taxon>
        <taxon>Neoptera</taxon>
        <taxon>Polyneoptera</taxon>
        <taxon>Dictyoptera</taxon>
        <taxon>Blattodea</taxon>
        <taxon>Blattoidea</taxon>
        <taxon>Termitoidae</taxon>
        <taxon>Rhinotermitidae</taxon>
        <taxon>Coptotermes</taxon>
    </lineage>
</organism>
<dbReference type="InterPro" id="IPR025110">
    <property type="entry name" value="AMP-bd_C"/>
</dbReference>
<evidence type="ECO:0000256" key="5">
    <source>
        <dbReference type="ARBA" id="ARBA00029726"/>
    </source>
</evidence>
<dbReference type="EMBL" id="BLKM01008815">
    <property type="protein sequence ID" value="GFG35015.1"/>
    <property type="molecule type" value="Genomic_DNA"/>
</dbReference>
<dbReference type="InterPro" id="IPR045851">
    <property type="entry name" value="AMP-bd_C_sf"/>
</dbReference>
<dbReference type="PANTHER" id="PTHR43347">
    <property type="entry name" value="ACYL-COA SYNTHETASE"/>
    <property type="match status" value="1"/>
</dbReference>
<proteinExistence type="inferred from homology"/>
<comment type="catalytic activity">
    <reaction evidence="8">
        <text>butanoate + ATP + CoA = butanoyl-CoA + AMP + diphosphate</text>
        <dbReference type="Rhea" id="RHEA:46172"/>
        <dbReference type="ChEBI" id="CHEBI:17968"/>
        <dbReference type="ChEBI" id="CHEBI:30616"/>
        <dbReference type="ChEBI" id="CHEBI:33019"/>
        <dbReference type="ChEBI" id="CHEBI:57287"/>
        <dbReference type="ChEBI" id="CHEBI:57371"/>
        <dbReference type="ChEBI" id="CHEBI:456215"/>
    </reaction>
    <physiologicalReaction direction="left-to-right" evidence="8">
        <dbReference type="Rhea" id="RHEA:46173"/>
    </physiologicalReaction>
</comment>
<reference evidence="14" key="1">
    <citation type="submission" date="2020-01" db="EMBL/GenBank/DDBJ databases">
        <title>Draft genome sequence of the Termite Coptotermes fromosanus.</title>
        <authorList>
            <person name="Itakura S."/>
            <person name="Yosikawa Y."/>
            <person name="Umezawa K."/>
        </authorList>
    </citation>
    <scope>NUCLEOTIDE SEQUENCE [LARGE SCALE GENOMIC DNA]</scope>
</reference>
<dbReference type="InterPro" id="IPR042099">
    <property type="entry name" value="ANL_N_sf"/>
</dbReference>
<evidence type="ECO:0000259" key="12">
    <source>
        <dbReference type="Pfam" id="PF16177"/>
    </source>
</evidence>
<comment type="catalytic activity">
    <reaction evidence="1">
        <text>acetate + ATP + CoA = acetyl-CoA + AMP + diphosphate</text>
        <dbReference type="Rhea" id="RHEA:23176"/>
        <dbReference type="ChEBI" id="CHEBI:30089"/>
        <dbReference type="ChEBI" id="CHEBI:30616"/>
        <dbReference type="ChEBI" id="CHEBI:33019"/>
        <dbReference type="ChEBI" id="CHEBI:57287"/>
        <dbReference type="ChEBI" id="CHEBI:57288"/>
        <dbReference type="ChEBI" id="CHEBI:456215"/>
        <dbReference type="EC" id="6.2.1.1"/>
    </reaction>
    <physiologicalReaction direction="left-to-right" evidence="1">
        <dbReference type="Rhea" id="RHEA:23177"/>
    </physiologicalReaction>
</comment>
<dbReference type="AlphaFoldDB" id="A0A6L2PX06"/>
<dbReference type="InterPro" id="IPR032387">
    <property type="entry name" value="ACAS_N"/>
</dbReference>
<dbReference type="InterPro" id="IPR000873">
    <property type="entry name" value="AMP-dep_synth/lig_dom"/>
</dbReference>
<evidence type="ECO:0000256" key="9">
    <source>
        <dbReference type="ARBA" id="ARBA00049004"/>
    </source>
</evidence>
<dbReference type="Pfam" id="PF13193">
    <property type="entry name" value="AMP-binding_C"/>
    <property type="match status" value="1"/>
</dbReference>
<name>A0A6L2PX06_COPFO</name>
<evidence type="ECO:0000256" key="6">
    <source>
        <dbReference type="ARBA" id="ARBA00040004"/>
    </source>
</evidence>
<evidence type="ECO:0000259" key="10">
    <source>
        <dbReference type="Pfam" id="PF00501"/>
    </source>
</evidence>
<keyword evidence="14" id="KW-1185">Reference proteome</keyword>